<name>A0A2U1LIR7_ARTAN</name>
<evidence type="ECO:0000313" key="2">
    <source>
        <dbReference type="Proteomes" id="UP000245207"/>
    </source>
</evidence>
<evidence type="ECO:0000313" key="1">
    <source>
        <dbReference type="EMBL" id="PWA48890.1"/>
    </source>
</evidence>
<dbReference type="EMBL" id="PKPP01009174">
    <property type="protein sequence ID" value="PWA48890.1"/>
    <property type="molecule type" value="Genomic_DNA"/>
</dbReference>
<protein>
    <submittedName>
        <fullName evidence="1">Uncharacterized protein</fullName>
    </submittedName>
</protein>
<gene>
    <name evidence="1" type="ORF">CTI12_AA486900</name>
</gene>
<comment type="caution">
    <text evidence="1">The sequence shown here is derived from an EMBL/GenBank/DDBJ whole genome shotgun (WGS) entry which is preliminary data.</text>
</comment>
<keyword evidence="2" id="KW-1185">Reference proteome</keyword>
<sequence>MGGLSKGQQSLVIQVYALPIIAITEAQQEAVFRPPSAAQIHYVDHTTLDAIRERKQVERKTLKNRKKSTKKRQGKYEGLFMFYETL</sequence>
<accession>A0A2U1LIR7</accession>
<proteinExistence type="predicted"/>
<dbReference type="AlphaFoldDB" id="A0A2U1LIR7"/>
<reference evidence="1 2" key="1">
    <citation type="journal article" date="2018" name="Mol. Plant">
        <title>The genome of Artemisia annua provides insight into the evolution of Asteraceae family and artemisinin biosynthesis.</title>
        <authorList>
            <person name="Shen Q."/>
            <person name="Zhang L."/>
            <person name="Liao Z."/>
            <person name="Wang S."/>
            <person name="Yan T."/>
            <person name="Shi P."/>
            <person name="Liu M."/>
            <person name="Fu X."/>
            <person name="Pan Q."/>
            <person name="Wang Y."/>
            <person name="Lv Z."/>
            <person name="Lu X."/>
            <person name="Zhang F."/>
            <person name="Jiang W."/>
            <person name="Ma Y."/>
            <person name="Chen M."/>
            <person name="Hao X."/>
            <person name="Li L."/>
            <person name="Tang Y."/>
            <person name="Lv G."/>
            <person name="Zhou Y."/>
            <person name="Sun X."/>
            <person name="Brodelius P.E."/>
            <person name="Rose J.K.C."/>
            <person name="Tang K."/>
        </authorList>
    </citation>
    <scope>NUCLEOTIDE SEQUENCE [LARGE SCALE GENOMIC DNA]</scope>
    <source>
        <strain evidence="2">cv. Huhao1</strain>
        <tissue evidence="1">Leaf</tissue>
    </source>
</reference>
<dbReference type="Proteomes" id="UP000245207">
    <property type="component" value="Unassembled WGS sequence"/>
</dbReference>
<organism evidence="1 2">
    <name type="scientific">Artemisia annua</name>
    <name type="common">Sweet wormwood</name>
    <dbReference type="NCBI Taxonomy" id="35608"/>
    <lineage>
        <taxon>Eukaryota</taxon>
        <taxon>Viridiplantae</taxon>
        <taxon>Streptophyta</taxon>
        <taxon>Embryophyta</taxon>
        <taxon>Tracheophyta</taxon>
        <taxon>Spermatophyta</taxon>
        <taxon>Magnoliopsida</taxon>
        <taxon>eudicotyledons</taxon>
        <taxon>Gunneridae</taxon>
        <taxon>Pentapetalae</taxon>
        <taxon>asterids</taxon>
        <taxon>campanulids</taxon>
        <taxon>Asterales</taxon>
        <taxon>Asteraceae</taxon>
        <taxon>Asteroideae</taxon>
        <taxon>Anthemideae</taxon>
        <taxon>Artemisiinae</taxon>
        <taxon>Artemisia</taxon>
    </lineage>
</organism>